<proteinExistence type="predicted"/>
<accession>A0A7K3UF88</accession>
<name>A0A7K3UF88_9HYPH</name>
<feature type="region of interest" description="Disordered" evidence="1">
    <location>
        <begin position="9"/>
        <end position="40"/>
    </location>
</feature>
<evidence type="ECO:0000313" key="3">
    <source>
        <dbReference type="Proteomes" id="UP000471753"/>
    </source>
</evidence>
<protein>
    <submittedName>
        <fullName evidence="2">Uncharacterized protein</fullName>
    </submittedName>
</protein>
<feature type="compositionally biased region" description="Basic and acidic residues" evidence="1">
    <location>
        <begin position="18"/>
        <end position="30"/>
    </location>
</feature>
<organism evidence="2 3">
    <name type="scientific">Rhizobium phaseoli</name>
    <dbReference type="NCBI Taxonomy" id="396"/>
    <lineage>
        <taxon>Bacteria</taxon>
        <taxon>Pseudomonadati</taxon>
        <taxon>Pseudomonadota</taxon>
        <taxon>Alphaproteobacteria</taxon>
        <taxon>Hyphomicrobiales</taxon>
        <taxon>Rhizobiaceae</taxon>
        <taxon>Rhizobium/Agrobacterium group</taxon>
        <taxon>Rhizobium</taxon>
    </lineage>
</organism>
<evidence type="ECO:0000256" key="1">
    <source>
        <dbReference type="SAM" id="MobiDB-lite"/>
    </source>
</evidence>
<comment type="caution">
    <text evidence="2">The sequence shown here is derived from an EMBL/GenBank/DDBJ whole genome shotgun (WGS) entry which is preliminary data.</text>
</comment>
<reference evidence="2 3" key="1">
    <citation type="submission" date="2019-12" db="EMBL/GenBank/DDBJ databases">
        <title>Rhizobium genotypes associated with high levels of biological nitrogen fixation by grain legumes in a temperate-maritime cropping system.</title>
        <authorList>
            <person name="Maluk M."/>
            <person name="Francesc Ferrando Molina F."/>
            <person name="Lopez Del Egido L."/>
            <person name="Lafos M."/>
            <person name="Langarica-Fuentes A."/>
            <person name="Gebre Yohannes G."/>
            <person name="Young M.W."/>
            <person name="Martin P."/>
            <person name="Gantlett R."/>
            <person name="Kenicer G."/>
            <person name="Hawes C."/>
            <person name="Begg G.S."/>
            <person name="Quilliam R.S."/>
            <person name="Squire G.R."/>
            <person name="Poole P.S."/>
            <person name="Young P.W."/>
            <person name="Iannetta P.M."/>
            <person name="James E.K."/>
        </authorList>
    </citation>
    <scope>NUCLEOTIDE SEQUENCE [LARGE SCALE GENOMIC DNA]</scope>
    <source>
        <strain evidence="2 3">JHI366</strain>
    </source>
</reference>
<dbReference type="EMBL" id="WUFT01000009">
    <property type="protein sequence ID" value="NEJ72101.1"/>
    <property type="molecule type" value="Genomic_DNA"/>
</dbReference>
<evidence type="ECO:0000313" key="2">
    <source>
        <dbReference type="EMBL" id="NEJ72101.1"/>
    </source>
</evidence>
<gene>
    <name evidence="2" type="ORF">GR197_16400</name>
</gene>
<dbReference type="RefSeq" id="WP_164011323.1">
    <property type="nucleotide sequence ID" value="NZ_WUFT01000009.1"/>
</dbReference>
<sequence>MASPWKLLAGLVSRRRQQKQERGSTDDVKPDVSSIAELTEAPADNRLSAVDRAANEKPFIHEEREAVSVDPHHAEEAVSIVDDTADVESARPLEAADPALSNEADTAAHAEPKVFRVGEGQTRKRMRGKKPETIAVVVPPAPTAFGDAINLDEEIRLLRYQLARKLQMQNAQLKRMLERFER</sequence>
<dbReference type="AlphaFoldDB" id="A0A7K3UF88"/>
<dbReference type="Proteomes" id="UP000471753">
    <property type="component" value="Unassembled WGS sequence"/>
</dbReference>